<proteinExistence type="predicted"/>
<feature type="transmembrane region" description="Helical" evidence="1">
    <location>
        <begin position="59"/>
        <end position="79"/>
    </location>
</feature>
<gene>
    <name evidence="2" type="ORF">ACFSTG_00785</name>
</gene>
<dbReference type="Pfam" id="PF19617">
    <property type="entry name" value="DUF6122"/>
    <property type="match status" value="1"/>
</dbReference>
<dbReference type="RefSeq" id="WP_380747497.1">
    <property type="nucleotide sequence ID" value="NZ_JBHULT010000005.1"/>
</dbReference>
<feature type="transmembrane region" description="Helical" evidence="1">
    <location>
        <begin position="6"/>
        <end position="23"/>
    </location>
</feature>
<accession>A0ABW5IRW4</accession>
<keyword evidence="3" id="KW-1185">Reference proteome</keyword>
<keyword evidence="1" id="KW-0472">Membrane</keyword>
<reference evidence="3" key="1">
    <citation type="journal article" date="2019" name="Int. J. Syst. Evol. Microbiol.">
        <title>The Global Catalogue of Microorganisms (GCM) 10K type strain sequencing project: providing services to taxonomists for standard genome sequencing and annotation.</title>
        <authorList>
            <consortium name="The Broad Institute Genomics Platform"/>
            <consortium name="The Broad Institute Genome Sequencing Center for Infectious Disease"/>
            <person name="Wu L."/>
            <person name="Ma J."/>
        </authorList>
    </citation>
    <scope>NUCLEOTIDE SEQUENCE [LARGE SCALE GENOMIC DNA]</scope>
    <source>
        <strain evidence="3">KCTC 42585</strain>
    </source>
</reference>
<protein>
    <submittedName>
        <fullName evidence="2">DUF6122 family protein</fullName>
    </submittedName>
</protein>
<keyword evidence="1" id="KW-1133">Transmembrane helix</keyword>
<evidence type="ECO:0000313" key="3">
    <source>
        <dbReference type="Proteomes" id="UP001597468"/>
    </source>
</evidence>
<dbReference type="InterPro" id="IPR046125">
    <property type="entry name" value="DUF6122"/>
</dbReference>
<feature type="transmembrane region" description="Helical" evidence="1">
    <location>
        <begin position="30"/>
        <end position="47"/>
    </location>
</feature>
<comment type="caution">
    <text evidence="2">The sequence shown here is derived from an EMBL/GenBank/DDBJ whole genome shotgun (WGS) entry which is preliminary data.</text>
</comment>
<name>A0ABW5IRW4_9FLAO</name>
<keyword evidence="1" id="KW-0812">Transmembrane</keyword>
<sequence length="121" mass="14121">MLQTVVHYFLHFIFIGVIAYWYDRKNWKKGWLILLATMLVDVDHIVADPMFMADRCGIGFHPLHSEYVIPFYFLGAIFLRRSVLKLVAIGLAFHMITDSIDCFWMYAKCADCKLSAVFNSF</sequence>
<organism evidence="2 3">
    <name type="scientific">Salinimicrobium flavum</name>
    <dbReference type="NCBI Taxonomy" id="1737065"/>
    <lineage>
        <taxon>Bacteria</taxon>
        <taxon>Pseudomonadati</taxon>
        <taxon>Bacteroidota</taxon>
        <taxon>Flavobacteriia</taxon>
        <taxon>Flavobacteriales</taxon>
        <taxon>Flavobacteriaceae</taxon>
        <taxon>Salinimicrobium</taxon>
    </lineage>
</organism>
<evidence type="ECO:0000256" key="1">
    <source>
        <dbReference type="SAM" id="Phobius"/>
    </source>
</evidence>
<evidence type="ECO:0000313" key="2">
    <source>
        <dbReference type="EMBL" id="MFD2516419.1"/>
    </source>
</evidence>
<dbReference type="Proteomes" id="UP001597468">
    <property type="component" value="Unassembled WGS sequence"/>
</dbReference>
<dbReference type="EMBL" id="JBHULT010000005">
    <property type="protein sequence ID" value="MFD2516419.1"/>
    <property type="molecule type" value="Genomic_DNA"/>
</dbReference>